<evidence type="ECO:0000313" key="3">
    <source>
        <dbReference type="Proteomes" id="UP000256345"/>
    </source>
</evidence>
<dbReference type="InterPro" id="IPR016024">
    <property type="entry name" value="ARM-type_fold"/>
</dbReference>
<dbReference type="Gene3D" id="1.25.10.10">
    <property type="entry name" value="Leucine-rich Repeat Variant"/>
    <property type="match status" value="3"/>
</dbReference>
<keyword evidence="3" id="KW-1185">Reference proteome</keyword>
<protein>
    <submittedName>
        <fullName evidence="2">HEAT repeat protein</fullName>
    </submittedName>
</protein>
<gene>
    <name evidence="2" type="ORF">ATI61_11592</name>
</gene>
<sequence>MSDASLDAEVVRALEATREEEFFDRSWHIGSRTYMGVHTHGEQQEARLRALYIRRRLRDPDPRVRACMLYALGGTHDPSLAPVAVEMTREESPRLRALAYEALGGTLQFPDVHGGQALRFLATFEAGLADPDPLVQVHTLRSMRRIEPLRQVIELLLPFVSHENPALRKQAAWSLCSRGTPAMVEDIVSALSRATEDPEEPVRVSASIALTSYKHPSSIPTLLRLLEPTSGMMPGSSRLWQDCLSVLGLIGDVSVVPEMLRTLEWRGPEAMQHLLRGLSHFESTALMPKLLEAIEHPQASVREAATLVLGAKGGAKEVTALGRKLGDARGEVRASAARALANIGKRLAKQRDRIIELLKPLSDDTRVLLAELAPPAAAPQEEVTELEPTTGTRQEPETVMRSLAELRFFEGLPAVSPTAIQKELQGGKFGAVFQECGYGMRHLRLEHFDLCSKGRAGSVLETLKPYLERKGVPALSIAHLPGGKGDEQLMVNGSSVMLSTARERKNLDHYKLLPLRFMNAIDGLLRAAGSAERVFFSPQEGSPDLDMYLLTLPMARVLAGSGYWPTKLVLAAAALQQGGAPPRKPKARSAKK</sequence>
<feature type="region of interest" description="Disordered" evidence="1">
    <location>
        <begin position="376"/>
        <end position="396"/>
    </location>
</feature>
<dbReference type="SUPFAM" id="SSF48371">
    <property type="entry name" value="ARM repeat"/>
    <property type="match status" value="1"/>
</dbReference>
<evidence type="ECO:0000313" key="2">
    <source>
        <dbReference type="EMBL" id="REG24053.1"/>
    </source>
</evidence>
<evidence type="ECO:0000256" key="1">
    <source>
        <dbReference type="SAM" id="MobiDB-lite"/>
    </source>
</evidence>
<dbReference type="PANTHER" id="PTHR12697:SF5">
    <property type="entry name" value="DEOXYHYPUSINE HYDROXYLASE"/>
    <property type="match status" value="1"/>
</dbReference>
<accession>A0ABX9JPW6</accession>
<dbReference type="SMART" id="SM00567">
    <property type="entry name" value="EZ_HEAT"/>
    <property type="match status" value="4"/>
</dbReference>
<dbReference type="EMBL" id="QUMU01000015">
    <property type="protein sequence ID" value="REG24053.1"/>
    <property type="molecule type" value="Genomic_DNA"/>
</dbReference>
<reference evidence="2 3" key="1">
    <citation type="submission" date="2018-08" db="EMBL/GenBank/DDBJ databases">
        <title>Genomic Encyclopedia of Archaeal and Bacterial Type Strains, Phase II (KMG-II): from individual species to whole genera.</title>
        <authorList>
            <person name="Goeker M."/>
        </authorList>
    </citation>
    <scope>NUCLEOTIDE SEQUENCE [LARGE SCALE GENOMIC DNA]</scope>
    <source>
        <strain evidence="2 3">DSM 2261</strain>
    </source>
</reference>
<comment type="caution">
    <text evidence="2">The sequence shown here is derived from an EMBL/GenBank/DDBJ whole genome shotgun (WGS) entry which is preliminary data.</text>
</comment>
<dbReference type="InterPro" id="IPR011989">
    <property type="entry name" value="ARM-like"/>
</dbReference>
<dbReference type="PANTHER" id="PTHR12697">
    <property type="entry name" value="PBS LYASE HEAT-LIKE PROTEIN"/>
    <property type="match status" value="1"/>
</dbReference>
<name>A0ABX9JPW6_9BACT</name>
<dbReference type="RefSeq" id="WP_116120893.1">
    <property type="nucleotide sequence ID" value="NZ_CP011509.1"/>
</dbReference>
<dbReference type="Pfam" id="PF13646">
    <property type="entry name" value="HEAT_2"/>
    <property type="match status" value="2"/>
</dbReference>
<organism evidence="2 3">
    <name type="scientific">Archangium gephyra</name>
    <dbReference type="NCBI Taxonomy" id="48"/>
    <lineage>
        <taxon>Bacteria</taxon>
        <taxon>Pseudomonadati</taxon>
        <taxon>Myxococcota</taxon>
        <taxon>Myxococcia</taxon>
        <taxon>Myxococcales</taxon>
        <taxon>Cystobacterineae</taxon>
        <taxon>Archangiaceae</taxon>
        <taxon>Archangium</taxon>
    </lineage>
</organism>
<dbReference type="Proteomes" id="UP000256345">
    <property type="component" value="Unassembled WGS sequence"/>
</dbReference>
<dbReference type="InterPro" id="IPR004155">
    <property type="entry name" value="PBS_lyase_HEAT"/>
</dbReference>
<proteinExistence type="predicted"/>